<name>A0A8S5LQT0_9CAUD</name>
<evidence type="ECO:0000313" key="1">
    <source>
        <dbReference type="EMBL" id="DAD72203.1"/>
    </source>
</evidence>
<accession>A0A8S5LQT0</accession>
<reference evidence="1" key="1">
    <citation type="journal article" date="2021" name="Proc. Natl. Acad. Sci. U.S.A.">
        <title>A Catalog of Tens of Thousands of Viruses from Human Metagenomes Reveals Hidden Associations with Chronic Diseases.</title>
        <authorList>
            <person name="Tisza M.J."/>
            <person name="Buck C.B."/>
        </authorList>
    </citation>
    <scope>NUCLEOTIDE SEQUENCE</scope>
    <source>
        <strain evidence="1">CtTC45</strain>
    </source>
</reference>
<protein>
    <submittedName>
        <fullName evidence="1">Uncharacterized protein</fullName>
    </submittedName>
</protein>
<organism evidence="1">
    <name type="scientific">Siphoviridae sp. ctTC45</name>
    <dbReference type="NCBI Taxonomy" id="2827573"/>
    <lineage>
        <taxon>Viruses</taxon>
        <taxon>Duplodnaviria</taxon>
        <taxon>Heunggongvirae</taxon>
        <taxon>Uroviricota</taxon>
        <taxon>Caudoviricetes</taxon>
    </lineage>
</organism>
<sequence length="56" mass="6549">MRLRPTSYDFGIQDFHLYFITDISVFQNPYMGIVVERLPSTQVPYGLRNTLGYFVA</sequence>
<proteinExistence type="predicted"/>
<dbReference type="EMBL" id="BK015895">
    <property type="protein sequence ID" value="DAD72203.1"/>
    <property type="molecule type" value="Genomic_DNA"/>
</dbReference>